<gene>
    <name evidence="1" type="ORF">RF55_11375</name>
</gene>
<accession>A0A0J7KFJ4</accession>
<dbReference type="EMBL" id="LBMM01008236">
    <property type="protein sequence ID" value="KMQ89034.1"/>
    <property type="molecule type" value="Genomic_DNA"/>
</dbReference>
<name>A0A0J7KFJ4_LASNI</name>
<protein>
    <submittedName>
        <fullName evidence="1">Vasa-like protein</fullName>
    </submittedName>
</protein>
<dbReference type="Proteomes" id="UP000036403">
    <property type="component" value="Unassembled WGS sequence"/>
</dbReference>
<reference evidence="1 2" key="1">
    <citation type="submission" date="2015-04" db="EMBL/GenBank/DDBJ databases">
        <title>Lasius niger genome sequencing.</title>
        <authorList>
            <person name="Konorov E.A."/>
            <person name="Nikitin M.A."/>
            <person name="Kirill M.V."/>
            <person name="Chang P."/>
        </authorList>
    </citation>
    <scope>NUCLEOTIDE SEQUENCE [LARGE SCALE GENOMIC DNA]</scope>
    <source>
        <tissue evidence="1">Whole</tissue>
    </source>
</reference>
<organism evidence="1 2">
    <name type="scientific">Lasius niger</name>
    <name type="common">Black garden ant</name>
    <dbReference type="NCBI Taxonomy" id="67767"/>
    <lineage>
        <taxon>Eukaryota</taxon>
        <taxon>Metazoa</taxon>
        <taxon>Ecdysozoa</taxon>
        <taxon>Arthropoda</taxon>
        <taxon>Hexapoda</taxon>
        <taxon>Insecta</taxon>
        <taxon>Pterygota</taxon>
        <taxon>Neoptera</taxon>
        <taxon>Endopterygota</taxon>
        <taxon>Hymenoptera</taxon>
        <taxon>Apocrita</taxon>
        <taxon>Aculeata</taxon>
        <taxon>Formicoidea</taxon>
        <taxon>Formicidae</taxon>
        <taxon>Formicinae</taxon>
        <taxon>Lasius</taxon>
        <taxon>Lasius</taxon>
    </lineage>
</organism>
<dbReference type="PaxDb" id="67767-A0A0J7KFJ4"/>
<comment type="caution">
    <text evidence="1">The sequence shown here is derived from an EMBL/GenBank/DDBJ whole genome shotgun (WGS) entry which is preliminary data.</text>
</comment>
<evidence type="ECO:0000313" key="2">
    <source>
        <dbReference type="Proteomes" id="UP000036403"/>
    </source>
</evidence>
<proteinExistence type="predicted"/>
<evidence type="ECO:0000313" key="1">
    <source>
        <dbReference type="EMBL" id="KMQ89034.1"/>
    </source>
</evidence>
<keyword evidence="2" id="KW-1185">Reference proteome</keyword>
<dbReference type="Gene3D" id="4.10.60.10">
    <property type="entry name" value="Zinc finger, CCHC-type"/>
    <property type="match status" value="1"/>
</dbReference>
<dbReference type="AlphaFoldDB" id="A0A0J7KFJ4"/>
<dbReference type="OrthoDB" id="7700936at2759"/>
<sequence length="79" mass="9049">MHLDHFYSECPHPRRLQFCFRCGLFGRTIQDCPICQEDWRAQGPYIPGRGHREPEPPPAEPGLHHHAAAVALSNNHVKN</sequence>